<gene>
    <name evidence="6" type="ORF">DWX41_16890</name>
</gene>
<dbReference type="InterPro" id="IPR005479">
    <property type="entry name" value="CPAse_ATP-bd"/>
</dbReference>
<protein>
    <submittedName>
        <fullName evidence="6">ATP-grasp domain-containing protein</fullName>
    </submittedName>
</protein>
<dbReference type="InterPro" id="IPR052032">
    <property type="entry name" value="ATP-dep_AA_Ligase"/>
</dbReference>
<dbReference type="Pfam" id="PF02786">
    <property type="entry name" value="CPSase_L_D2"/>
    <property type="match status" value="1"/>
</dbReference>
<name>A0A3E2WME8_9FIRM</name>
<keyword evidence="2 4" id="KW-0547">Nucleotide-binding</keyword>
<evidence type="ECO:0000256" key="4">
    <source>
        <dbReference type="PROSITE-ProRule" id="PRU00409"/>
    </source>
</evidence>
<dbReference type="Gene3D" id="3.40.50.20">
    <property type="match status" value="1"/>
</dbReference>
<organism evidence="6 7">
    <name type="scientific">Hungatella hathewayi</name>
    <dbReference type="NCBI Taxonomy" id="154046"/>
    <lineage>
        <taxon>Bacteria</taxon>
        <taxon>Bacillati</taxon>
        <taxon>Bacillota</taxon>
        <taxon>Clostridia</taxon>
        <taxon>Lachnospirales</taxon>
        <taxon>Lachnospiraceae</taxon>
        <taxon>Hungatella</taxon>
    </lineage>
</organism>
<dbReference type="GO" id="GO:0046872">
    <property type="term" value="F:metal ion binding"/>
    <property type="evidence" value="ECO:0007669"/>
    <property type="project" value="InterPro"/>
</dbReference>
<dbReference type="AlphaFoldDB" id="A0A3E2WME8"/>
<keyword evidence="3 4" id="KW-0067">ATP-binding</keyword>
<comment type="caution">
    <text evidence="6">The sequence shown here is derived from an EMBL/GenBank/DDBJ whole genome shotgun (WGS) entry which is preliminary data.</text>
</comment>
<proteinExistence type="predicted"/>
<dbReference type="InterPro" id="IPR011761">
    <property type="entry name" value="ATP-grasp"/>
</dbReference>
<dbReference type="RefSeq" id="WP_117441141.1">
    <property type="nucleotide sequence ID" value="NZ_QVIA01000021.1"/>
</dbReference>
<reference evidence="6 7" key="1">
    <citation type="submission" date="2018-08" db="EMBL/GenBank/DDBJ databases">
        <title>A genome reference for cultivated species of the human gut microbiota.</title>
        <authorList>
            <person name="Zou Y."/>
            <person name="Xue W."/>
            <person name="Luo G."/>
        </authorList>
    </citation>
    <scope>NUCLEOTIDE SEQUENCE [LARGE SCALE GENOMIC DNA]</scope>
    <source>
        <strain evidence="6 7">AF19-21</strain>
    </source>
</reference>
<dbReference type="InterPro" id="IPR016185">
    <property type="entry name" value="PreATP-grasp_dom_sf"/>
</dbReference>
<sequence length="426" mass="47649">MELQGKKLVVLGGVAMICELVENAKNRGAYVIVADYYSNSPAKKVADQAWLISTADTEQLAVKCIENGVDGVIAAFDDFNVACAQKLSEKIKKPFYATAAQVEATMDKVNFKKLCKLNDVPSTPEFEIDDELSQNCLDKINYPVIIKPVDGSGARGITICYSEKELIDAYKKAKSTSKKGNVILEKYIVGDEIGVNYVLQDGEISATVLHDRYMQKSNGNSVRLPVAYVYPSKYTEKYLENENQKVIAMFKSIGMENGTLFLQGCMENEVCYFYEMGYRLNGAKQYQILNDLCGFNPMEMIVNFSLTGKMEEHSIKPLVNPMLSKVCCTLSILAKPGYISKITGLDRIKALKETLAVTQWYKEGESIDEDALGTQKQIAMRITVATEDRKQLARVINQIYEILDILDDKQNSILIDQFDTTELLTD</sequence>
<dbReference type="PANTHER" id="PTHR43585:SF2">
    <property type="entry name" value="ATP-GRASP ENZYME FSQD"/>
    <property type="match status" value="1"/>
</dbReference>
<dbReference type="SUPFAM" id="SSF56059">
    <property type="entry name" value="Glutathione synthetase ATP-binding domain-like"/>
    <property type="match status" value="1"/>
</dbReference>
<evidence type="ECO:0000256" key="2">
    <source>
        <dbReference type="ARBA" id="ARBA00022741"/>
    </source>
</evidence>
<evidence type="ECO:0000259" key="5">
    <source>
        <dbReference type="PROSITE" id="PS50975"/>
    </source>
</evidence>
<dbReference type="Proteomes" id="UP000261111">
    <property type="component" value="Unassembled WGS sequence"/>
</dbReference>
<dbReference type="PANTHER" id="PTHR43585">
    <property type="entry name" value="FUMIPYRROLE BIOSYNTHESIS PROTEIN C"/>
    <property type="match status" value="1"/>
</dbReference>
<dbReference type="GeneID" id="93333801"/>
<evidence type="ECO:0000256" key="3">
    <source>
        <dbReference type="ARBA" id="ARBA00022840"/>
    </source>
</evidence>
<keyword evidence="1" id="KW-0436">Ligase</keyword>
<evidence type="ECO:0000256" key="1">
    <source>
        <dbReference type="ARBA" id="ARBA00022598"/>
    </source>
</evidence>
<evidence type="ECO:0000313" key="6">
    <source>
        <dbReference type="EMBL" id="RGC28205.1"/>
    </source>
</evidence>
<dbReference type="Gene3D" id="3.30.1490.20">
    <property type="entry name" value="ATP-grasp fold, A domain"/>
    <property type="match status" value="1"/>
</dbReference>
<feature type="domain" description="ATP-grasp" evidence="5">
    <location>
        <begin position="112"/>
        <end position="306"/>
    </location>
</feature>
<evidence type="ECO:0000313" key="7">
    <source>
        <dbReference type="Proteomes" id="UP000261111"/>
    </source>
</evidence>
<dbReference type="GO" id="GO:0005524">
    <property type="term" value="F:ATP binding"/>
    <property type="evidence" value="ECO:0007669"/>
    <property type="project" value="UniProtKB-UniRule"/>
</dbReference>
<dbReference type="GO" id="GO:0016874">
    <property type="term" value="F:ligase activity"/>
    <property type="evidence" value="ECO:0007669"/>
    <property type="project" value="UniProtKB-KW"/>
</dbReference>
<accession>A0A3E2WME8</accession>
<dbReference type="SUPFAM" id="SSF52440">
    <property type="entry name" value="PreATP-grasp domain"/>
    <property type="match status" value="1"/>
</dbReference>
<dbReference type="EMBL" id="QVIA01000021">
    <property type="protein sequence ID" value="RGC28205.1"/>
    <property type="molecule type" value="Genomic_DNA"/>
</dbReference>
<dbReference type="Gene3D" id="3.30.470.20">
    <property type="entry name" value="ATP-grasp fold, B domain"/>
    <property type="match status" value="1"/>
</dbReference>
<dbReference type="PROSITE" id="PS50975">
    <property type="entry name" value="ATP_GRASP"/>
    <property type="match status" value="1"/>
</dbReference>
<dbReference type="InterPro" id="IPR013815">
    <property type="entry name" value="ATP_grasp_subdomain_1"/>
</dbReference>